<keyword evidence="5" id="KW-1185">Reference proteome</keyword>
<evidence type="ECO:0000313" key="4">
    <source>
        <dbReference type="EMBL" id="TLD69150.1"/>
    </source>
</evidence>
<dbReference type="PROSITE" id="PS50045">
    <property type="entry name" value="SIGMA54_INTERACT_4"/>
    <property type="match status" value="1"/>
</dbReference>
<accession>A0A5R8KA08</accession>
<dbReference type="Gene3D" id="1.10.8.60">
    <property type="match status" value="1"/>
</dbReference>
<gene>
    <name evidence="4" type="ORF">FEM03_18800</name>
</gene>
<proteinExistence type="predicted"/>
<sequence length="541" mass="60992">MSHSRKTVVFGVVGSVLDRHAGPERWSKWRPTVGLCQHEDLLVGRLELFCDGRSREVAEMVKADVEQVSPETEVRLIDMPFRDAWDFQEVYEKLFDWAKGYAFDVDHEDYLVHLTTGTHVTQICWFLLNEARFVPGRLLQTSPPPMKMGRGSSTAGRYEVIDLDLSRYERLATRFAREQEEAVDFLKSGIQTKNAGFNALMEQIERVGLRSSQPMLLTGPTGAGKSMLAGRIFELRKQRAGLVGRFVEVNCATLRGDQAMSALFGHRRGAFTGAQSDRAGLLKEADKGLLFLDEIGELGLDEQAMLLRALEDKTFLPLGSDRMVGSDFQFIAGTNKDLRAEVAGGRFREDLLARINVWTFALPGLAERREDIEGNVGFELERFARVERRQVRFNKEALEMFLRFAHGPQALWTSNFRDLNAAVMRMATLAPRGRITTDCVEAEMGRLREGWRRPGSEGSSFLVERALGSEGAEKVDEFDRVQLEHVLRVCGESVSLSVAGRKLFAVSRETKAKANDADRLKKYLARFGLDWGKVKSEWIEA</sequence>
<keyword evidence="1" id="KW-0547">Nucleotide-binding</keyword>
<dbReference type="SUPFAM" id="SSF52540">
    <property type="entry name" value="P-loop containing nucleoside triphosphate hydrolases"/>
    <property type="match status" value="1"/>
</dbReference>
<organism evidence="4 5">
    <name type="scientific">Phragmitibacter flavus</name>
    <dbReference type="NCBI Taxonomy" id="2576071"/>
    <lineage>
        <taxon>Bacteria</taxon>
        <taxon>Pseudomonadati</taxon>
        <taxon>Verrucomicrobiota</taxon>
        <taxon>Verrucomicrobiia</taxon>
        <taxon>Verrucomicrobiales</taxon>
        <taxon>Verrucomicrobiaceae</taxon>
        <taxon>Phragmitibacter</taxon>
    </lineage>
</organism>
<evidence type="ECO:0000259" key="3">
    <source>
        <dbReference type="PROSITE" id="PS50045"/>
    </source>
</evidence>
<dbReference type="Pfam" id="PF06956">
    <property type="entry name" value="RtcR"/>
    <property type="match status" value="1"/>
</dbReference>
<protein>
    <submittedName>
        <fullName evidence="4">AAA family ATPase</fullName>
    </submittedName>
</protein>
<dbReference type="PIRSF" id="PIRSF037354">
    <property type="entry name" value="Txn_actvtr_RtcR"/>
    <property type="match status" value="1"/>
</dbReference>
<dbReference type="Gene3D" id="3.40.50.300">
    <property type="entry name" value="P-loop containing nucleotide triphosphate hydrolases"/>
    <property type="match status" value="1"/>
</dbReference>
<comment type="caution">
    <text evidence="4">The sequence shown here is derived from an EMBL/GenBank/DDBJ whole genome shotgun (WGS) entry which is preliminary data.</text>
</comment>
<dbReference type="InterPro" id="IPR017183">
    <property type="entry name" value="Sigma54_dep_tscrpt_act_RtcR"/>
</dbReference>
<dbReference type="InterPro" id="IPR009715">
    <property type="entry name" value="RtcR"/>
</dbReference>
<dbReference type="InterPro" id="IPR003593">
    <property type="entry name" value="AAA+_ATPase"/>
</dbReference>
<dbReference type="EMBL" id="VAUV01000015">
    <property type="protein sequence ID" value="TLD69150.1"/>
    <property type="molecule type" value="Genomic_DNA"/>
</dbReference>
<dbReference type="Proteomes" id="UP000306196">
    <property type="component" value="Unassembled WGS sequence"/>
</dbReference>
<feature type="domain" description="Sigma-54 factor interaction" evidence="3">
    <location>
        <begin position="190"/>
        <end position="428"/>
    </location>
</feature>
<dbReference type="InterPro" id="IPR002078">
    <property type="entry name" value="Sigma_54_int"/>
</dbReference>
<keyword evidence="2" id="KW-0067">ATP-binding</keyword>
<reference evidence="4 5" key="1">
    <citation type="submission" date="2019-05" db="EMBL/GenBank/DDBJ databases">
        <title>Verrucobacter flavum gen. nov., sp. nov. a new member of the family Verrucomicrobiaceae.</title>
        <authorList>
            <person name="Szuroczki S."/>
            <person name="Abbaszade G."/>
            <person name="Szabo A."/>
            <person name="Felfoldi T."/>
            <person name="Schumann P."/>
            <person name="Boka K."/>
            <person name="Keki Z."/>
            <person name="Toumi M."/>
            <person name="Toth E."/>
        </authorList>
    </citation>
    <scope>NUCLEOTIDE SEQUENCE [LARGE SCALE GENOMIC DNA]</scope>
    <source>
        <strain evidence="4 5">MG-N-17</strain>
    </source>
</reference>
<evidence type="ECO:0000256" key="1">
    <source>
        <dbReference type="ARBA" id="ARBA00022741"/>
    </source>
</evidence>
<evidence type="ECO:0000256" key="2">
    <source>
        <dbReference type="ARBA" id="ARBA00022840"/>
    </source>
</evidence>
<dbReference type="RefSeq" id="WP_138087836.1">
    <property type="nucleotide sequence ID" value="NZ_VAUV01000015.1"/>
</dbReference>
<dbReference type="NCBIfam" id="NF038308">
    <property type="entry name" value="RNA_repair_RtcR"/>
    <property type="match status" value="1"/>
</dbReference>
<dbReference type="GO" id="GO:0003700">
    <property type="term" value="F:DNA-binding transcription factor activity"/>
    <property type="evidence" value="ECO:0007669"/>
    <property type="project" value="InterPro"/>
</dbReference>
<dbReference type="PANTHER" id="PTHR32071:SF14">
    <property type="entry name" value="TRANSCRIPTIONAL REGULATORY PROTEIN RTCR"/>
    <property type="match status" value="1"/>
</dbReference>
<name>A0A5R8KA08_9BACT</name>
<dbReference type="GO" id="GO:0005524">
    <property type="term" value="F:ATP binding"/>
    <property type="evidence" value="ECO:0007669"/>
    <property type="project" value="UniProtKB-KW"/>
</dbReference>
<evidence type="ECO:0000313" key="5">
    <source>
        <dbReference type="Proteomes" id="UP000306196"/>
    </source>
</evidence>
<dbReference type="PANTHER" id="PTHR32071">
    <property type="entry name" value="TRANSCRIPTIONAL REGULATORY PROTEIN"/>
    <property type="match status" value="1"/>
</dbReference>
<dbReference type="Pfam" id="PF00158">
    <property type="entry name" value="Sigma54_activat"/>
    <property type="match status" value="1"/>
</dbReference>
<dbReference type="OrthoDB" id="9802354at2"/>
<dbReference type="InterPro" id="IPR027417">
    <property type="entry name" value="P-loop_NTPase"/>
</dbReference>
<dbReference type="CDD" id="cd00009">
    <property type="entry name" value="AAA"/>
    <property type="match status" value="1"/>
</dbReference>
<dbReference type="SMART" id="SM00382">
    <property type="entry name" value="AAA"/>
    <property type="match status" value="1"/>
</dbReference>
<dbReference type="AlphaFoldDB" id="A0A5R8KA08"/>